<evidence type="ECO:0000256" key="2">
    <source>
        <dbReference type="ARBA" id="ARBA00008914"/>
    </source>
</evidence>
<keyword evidence="5 9" id="KW-1133">Transmembrane helix</keyword>
<dbReference type="PROSITE" id="PS51123">
    <property type="entry name" value="OMPA_2"/>
    <property type="match status" value="1"/>
</dbReference>
<feature type="region of interest" description="Disordered" evidence="8">
    <location>
        <begin position="1"/>
        <end position="25"/>
    </location>
</feature>
<evidence type="ECO:0000259" key="10">
    <source>
        <dbReference type="PROSITE" id="PS51123"/>
    </source>
</evidence>
<organism evidence="11 12">
    <name type="scientific">Steroidobacter flavus</name>
    <dbReference type="NCBI Taxonomy" id="1842136"/>
    <lineage>
        <taxon>Bacteria</taxon>
        <taxon>Pseudomonadati</taxon>
        <taxon>Pseudomonadota</taxon>
        <taxon>Gammaproteobacteria</taxon>
        <taxon>Steroidobacterales</taxon>
        <taxon>Steroidobacteraceae</taxon>
        <taxon>Steroidobacter</taxon>
    </lineage>
</organism>
<comment type="subcellular location">
    <subcellularLocation>
        <location evidence="1">Cell membrane</location>
        <topology evidence="1">Single-pass membrane protein</topology>
    </subcellularLocation>
</comment>
<dbReference type="RefSeq" id="WP_380595025.1">
    <property type="nucleotide sequence ID" value="NZ_JBHSDU010000001.1"/>
</dbReference>
<evidence type="ECO:0000313" key="11">
    <source>
        <dbReference type="EMBL" id="MFC4308145.1"/>
    </source>
</evidence>
<sequence length="330" mass="36002">MLNKQLDKGHQTIVKRVSRGHGEEGHGGAAWKVAFADFCLALLALFLVMWLMASRQQEHLQDLLKAAGGSLIDEGRGKVSMSMGGPRGSLIDRNPLPSDGDTLSKRAANTGERDPAGPGEGMRLSKHHYESHADMVELSDVLKALGEEVGLSSNIRTIITPYGLRVLMHDTDKRGMFQRGSSMPNERFLRLLKKLGPLFKQIDNQLLIVGHTDSLQYADQSYNAFSNWTLSSERAMAARSYLLAGGMPAKSVLQVVGQADTAPINTDDTTASENRRIELLILTRGQAHSITQMFGAATDTEPLLGDDVSTSLPDSAALEELRGQLHNRDM</sequence>
<dbReference type="SUPFAM" id="SSF103088">
    <property type="entry name" value="OmpA-like"/>
    <property type="match status" value="1"/>
</dbReference>
<name>A0ABV8SM91_9GAMM</name>
<feature type="transmembrane region" description="Helical" evidence="9">
    <location>
        <begin position="33"/>
        <end position="53"/>
    </location>
</feature>
<dbReference type="PANTHER" id="PTHR30329:SF21">
    <property type="entry name" value="LIPOPROTEIN YIAD-RELATED"/>
    <property type="match status" value="1"/>
</dbReference>
<feature type="compositionally biased region" description="Basic and acidic residues" evidence="8">
    <location>
        <begin position="1"/>
        <end position="10"/>
    </location>
</feature>
<keyword evidence="11" id="KW-0966">Cell projection</keyword>
<dbReference type="Pfam" id="PF13677">
    <property type="entry name" value="MotB_plug"/>
    <property type="match status" value="1"/>
</dbReference>
<keyword evidence="6 7" id="KW-0472">Membrane</keyword>
<feature type="region of interest" description="Disordered" evidence="8">
    <location>
        <begin position="77"/>
        <end position="124"/>
    </location>
</feature>
<comment type="similarity">
    <text evidence="2">Belongs to the MotB family.</text>
</comment>
<comment type="caution">
    <text evidence="11">The sequence shown here is derived from an EMBL/GenBank/DDBJ whole genome shotgun (WGS) entry which is preliminary data.</text>
</comment>
<evidence type="ECO:0000256" key="6">
    <source>
        <dbReference type="ARBA" id="ARBA00023136"/>
    </source>
</evidence>
<dbReference type="Proteomes" id="UP001595904">
    <property type="component" value="Unassembled WGS sequence"/>
</dbReference>
<accession>A0ABV8SM91</accession>
<dbReference type="PANTHER" id="PTHR30329">
    <property type="entry name" value="STATOR ELEMENT OF FLAGELLAR MOTOR COMPLEX"/>
    <property type="match status" value="1"/>
</dbReference>
<dbReference type="InterPro" id="IPR006665">
    <property type="entry name" value="OmpA-like"/>
</dbReference>
<evidence type="ECO:0000256" key="4">
    <source>
        <dbReference type="ARBA" id="ARBA00022692"/>
    </source>
</evidence>
<evidence type="ECO:0000313" key="12">
    <source>
        <dbReference type="Proteomes" id="UP001595904"/>
    </source>
</evidence>
<keyword evidence="11" id="KW-0969">Cilium</keyword>
<dbReference type="InterPro" id="IPR050330">
    <property type="entry name" value="Bact_OuterMem_StrucFunc"/>
</dbReference>
<protein>
    <submittedName>
        <fullName evidence="11">Flagellar motor protein MotB</fullName>
    </submittedName>
</protein>
<keyword evidence="12" id="KW-1185">Reference proteome</keyword>
<dbReference type="InterPro" id="IPR025713">
    <property type="entry name" value="MotB-like_N_dom"/>
</dbReference>
<dbReference type="CDD" id="cd07185">
    <property type="entry name" value="OmpA_C-like"/>
    <property type="match status" value="1"/>
</dbReference>
<evidence type="ECO:0000256" key="5">
    <source>
        <dbReference type="ARBA" id="ARBA00022989"/>
    </source>
</evidence>
<keyword evidence="4 9" id="KW-0812">Transmembrane</keyword>
<evidence type="ECO:0000256" key="9">
    <source>
        <dbReference type="SAM" id="Phobius"/>
    </source>
</evidence>
<evidence type="ECO:0000256" key="1">
    <source>
        <dbReference type="ARBA" id="ARBA00004162"/>
    </source>
</evidence>
<feature type="domain" description="OmpA-like" evidence="10">
    <location>
        <begin position="164"/>
        <end position="285"/>
    </location>
</feature>
<keyword evidence="11" id="KW-0282">Flagellum</keyword>
<evidence type="ECO:0000256" key="8">
    <source>
        <dbReference type="SAM" id="MobiDB-lite"/>
    </source>
</evidence>
<dbReference type="InterPro" id="IPR036737">
    <property type="entry name" value="OmpA-like_sf"/>
</dbReference>
<gene>
    <name evidence="11" type="ORF">ACFPN2_03535</name>
</gene>
<evidence type="ECO:0000256" key="7">
    <source>
        <dbReference type="PROSITE-ProRule" id="PRU00473"/>
    </source>
</evidence>
<dbReference type="Gene3D" id="3.30.1330.60">
    <property type="entry name" value="OmpA-like domain"/>
    <property type="match status" value="1"/>
</dbReference>
<reference evidence="12" key="1">
    <citation type="journal article" date="2019" name="Int. J. Syst. Evol. Microbiol.">
        <title>The Global Catalogue of Microorganisms (GCM) 10K type strain sequencing project: providing services to taxonomists for standard genome sequencing and annotation.</title>
        <authorList>
            <consortium name="The Broad Institute Genomics Platform"/>
            <consortium name="The Broad Institute Genome Sequencing Center for Infectious Disease"/>
            <person name="Wu L."/>
            <person name="Ma J."/>
        </authorList>
    </citation>
    <scope>NUCLEOTIDE SEQUENCE [LARGE SCALE GENOMIC DNA]</scope>
    <source>
        <strain evidence="12">CGMCC 1.10759</strain>
    </source>
</reference>
<dbReference type="Pfam" id="PF00691">
    <property type="entry name" value="OmpA"/>
    <property type="match status" value="1"/>
</dbReference>
<dbReference type="EMBL" id="JBHSDU010000001">
    <property type="protein sequence ID" value="MFC4308145.1"/>
    <property type="molecule type" value="Genomic_DNA"/>
</dbReference>
<evidence type="ECO:0000256" key="3">
    <source>
        <dbReference type="ARBA" id="ARBA00022475"/>
    </source>
</evidence>
<keyword evidence="3" id="KW-1003">Cell membrane</keyword>
<proteinExistence type="inferred from homology"/>